<evidence type="ECO:0000313" key="1">
    <source>
        <dbReference type="EMBL" id="MBE2986810.1"/>
    </source>
</evidence>
<sequence length="263" mass="28935">MKFLAFLLCFVCFLEADVAKSVVALSINEQKASEISTKNFINANGAINVVAITNELKSKNIFDARSFSSSSLNLDFFTEDEISATLFIKALNFSINSMGGIVANINKFANSNGLTYGVTVVKRDGIDPVLLDENLKLSGFKTLGFDRKDGALLVLLNGKNLNIPAGIAQINENNELILERLSSAFFLNTNGANSVSITSLAPNRWMPDIRIYDKNLVQISHFQEYAIAQKYEITLPSNASYMLLGDSVDISNIKKEIVIKFIK</sequence>
<organism evidence="2 3">
    <name type="scientific">Campylobacter californiensis</name>
    <dbReference type="NCBI Taxonomy" id="1032243"/>
    <lineage>
        <taxon>Bacteria</taxon>
        <taxon>Pseudomonadati</taxon>
        <taxon>Campylobacterota</taxon>
        <taxon>Epsilonproteobacteria</taxon>
        <taxon>Campylobacterales</taxon>
        <taxon>Campylobacteraceae</taxon>
        <taxon>Campylobacter</taxon>
    </lineage>
</organism>
<dbReference type="RefSeq" id="WP_170015273.1">
    <property type="nucleotide sequence ID" value="NZ_CP012545.1"/>
</dbReference>
<evidence type="ECO:0000313" key="3">
    <source>
        <dbReference type="Proteomes" id="UP000650616"/>
    </source>
</evidence>
<gene>
    <name evidence="1" type="ORF">CCAL12919_06700</name>
    <name evidence="2" type="ORF">CCAL9337_01310</name>
</gene>
<protein>
    <recommendedName>
        <fullName evidence="5">Periplasmic protein (AMIN domain)</fullName>
    </recommendedName>
</protein>
<proteinExistence type="predicted"/>
<accession>A0AAW3ZQQ1</accession>
<evidence type="ECO:0000313" key="2">
    <source>
        <dbReference type="EMBL" id="MBE3607372.1"/>
    </source>
</evidence>
<reference evidence="1 4" key="2">
    <citation type="submission" date="2020-10" db="EMBL/GenBank/DDBJ databases">
        <title>Campylobacter californiensis sp. nov. isolated from cattle and feral swine in California.</title>
        <authorList>
            <person name="Miller W.G."/>
        </authorList>
    </citation>
    <scope>NUCLEOTIDE SEQUENCE [LARGE SCALE GENOMIC DNA]</scope>
    <source>
        <strain evidence="1 4">RM12919</strain>
    </source>
</reference>
<dbReference type="AlphaFoldDB" id="A0AAW3ZQQ1"/>
<dbReference type="EMBL" id="LIWG01000001">
    <property type="protein sequence ID" value="MBE3607372.1"/>
    <property type="molecule type" value="Genomic_DNA"/>
</dbReference>
<keyword evidence="3" id="KW-1185">Reference proteome</keyword>
<evidence type="ECO:0000313" key="4">
    <source>
        <dbReference type="Proteomes" id="UP001318760"/>
    </source>
</evidence>
<dbReference type="Proteomes" id="UP001318760">
    <property type="component" value="Unassembled WGS sequence"/>
</dbReference>
<evidence type="ECO:0008006" key="5">
    <source>
        <dbReference type="Google" id="ProtNLM"/>
    </source>
</evidence>
<name>A0AAW3ZQQ1_9BACT</name>
<dbReference type="Proteomes" id="UP000650616">
    <property type="component" value="Unassembled WGS sequence"/>
</dbReference>
<reference evidence="2 3" key="1">
    <citation type="submission" date="2015-08" db="EMBL/GenBank/DDBJ databases">
        <title>Comparative genomics of the Campylobacter concisus group.</title>
        <authorList>
            <person name="Yee E."/>
            <person name="Chapman M.H."/>
            <person name="Huynh S."/>
            <person name="Bono J.L."/>
            <person name="On S.L."/>
            <person name="St Leger J."/>
            <person name="Foster G."/>
            <person name="Parker C.T."/>
            <person name="Miller W.G."/>
        </authorList>
    </citation>
    <scope>NUCLEOTIDE SEQUENCE [LARGE SCALE GENOMIC DNA]</scope>
    <source>
        <strain evidence="2 3">RM9337</strain>
    </source>
</reference>
<comment type="caution">
    <text evidence="2">The sequence shown here is derived from an EMBL/GenBank/DDBJ whole genome shotgun (WGS) entry which is preliminary data.</text>
</comment>
<dbReference type="EMBL" id="JADBHS010000012">
    <property type="protein sequence ID" value="MBE2986810.1"/>
    <property type="molecule type" value="Genomic_DNA"/>
</dbReference>